<evidence type="ECO:0000313" key="3">
    <source>
        <dbReference type="Proteomes" id="UP001500902"/>
    </source>
</evidence>
<feature type="domain" description="Carbohydrate kinase PfkB" evidence="1">
    <location>
        <begin position="190"/>
        <end position="266"/>
    </location>
</feature>
<dbReference type="InterPro" id="IPR029056">
    <property type="entry name" value="Ribokinase-like"/>
</dbReference>
<dbReference type="PANTHER" id="PTHR47098">
    <property type="entry name" value="PROTEIN MAK32"/>
    <property type="match status" value="1"/>
</dbReference>
<proteinExistence type="predicted"/>
<evidence type="ECO:0000313" key="2">
    <source>
        <dbReference type="EMBL" id="GAA3669267.1"/>
    </source>
</evidence>
<sequence length="288" mass="29829">MDHIVRVGRPAHYDRLGGPGLYAALGARLVAGTRARLRCELPDSVQEFAETLTAADVDLSACTPVPDPVRVWLLDSPQGRRVVTTAPPPGMEIAEADDTVSAPGPIPPGFFTGLDGLLFCSPAQLDRRYDERTVVGVDPDQSQVSKLGWAYWEAISVASGVLLPSRVQLAALHPEPRVAARRLAVRLNLAVVARLDAEGAYVADPAGPSWTVRDSAIGGDDIIDTTGAGDTMAGATVAALAAGADVAEATAYGVSAARIVLSGVGHRALPGHTPLTAPLPGVTITKEG</sequence>
<name>A0ABP7BV42_9ACTN</name>
<evidence type="ECO:0000259" key="1">
    <source>
        <dbReference type="Pfam" id="PF00294"/>
    </source>
</evidence>
<dbReference type="InterPro" id="IPR011611">
    <property type="entry name" value="PfkB_dom"/>
</dbReference>
<dbReference type="PANTHER" id="PTHR47098:SF2">
    <property type="entry name" value="PROTEIN MAK32"/>
    <property type="match status" value="1"/>
</dbReference>
<reference evidence="3" key="1">
    <citation type="journal article" date="2019" name="Int. J. Syst. Evol. Microbiol.">
        <title>The Global Catalogue of Microorganisms (GCM) 10K type strain sequencing project: providing services to taxonomists for standard genome sequencing and annotation.</title>
        <authorList>
            <consortium name="The Broad Institute Genomics Platform"/>
            <consortium name="The Broad Institute Genome Sequencing Center for Infectious Disease"/>
            <person name="Wu L."/>
            <person name="Ma J."/>
        </authorList>
    </citation>
    <scope>NUCLEOTIDE SEQUENCE [LARGE SCALE GENOMIC DNA]</scope>
    <source>
        <strain evidence="3">JCM 16904</strain>
    </source>
</reference>
<gene>
    <name evidence="2" type="ORF">GCM10022224_036790</name>
</gene>
<dbReference type="SUPFAM" id="SSF53613">
    <property type="entry name" value="Ribokinase-like"/>
    <property type="match status" value="1"/>
</dbReference>
<keyword evidence="3" id="KW-1185">Reference proteome</keyword>
<dbReference type="EMBL" id="BAAAZP010000074">
    <property type="protein sequence ID" value="GAA3669267.1"/>
    <property type="molecule type" value="Genomic_DNA"/>
</dbReference>
<dbReference type="Gene3D" id="3.40.1190.20">
    <property type="match status" value="1"/>
</dbReference>
<comment type="caution">
    <text evidence="2">The sequence shown here is derived from an EMBL/GenBank/DDBJ whole genome shotgun (WGS) entry which is preliminary data.</text>
</comment>
<accession>A0ABP7BV42</accession>
<dbReference type="Proteomes" id="UP001500902">
    <property type="component" value="Unassembled WGS sequence"/>
</dbReference>
<protein>
    <recommendedName>
        <fullName evidence="1">Carbohydrate kinase PfkB domain-containing protein</fullName>
    </recommendedName>
</protein>
<organism evidence="2 3">
    <name type="scientific">Nonomuraea antimicrobica</name>
    <dbReference type="NCBI Taxonomy" id="561173"/>
    <lineage>
        <taxon>Bacteria</taxon>
        <taxon>Bacillati</taxon>
        <taxon>Actinomycetota</taxon>
        <taxon>Actinomycetes</taxon>
        <taxon>Streptosporangiales</taxon>
        <taxon>Streptosporangiaceae</taxon>
        <taxon>Nonomuraea</taxon>
    </lineage>
</organism>
<dbReference type="Pfam" id="PF00294">
    <property type="entry name" value="PfkB"/>
    <property type="match status" value="1"/>
</dbReference>